<dbReference type="Proteomes" id="UP000317650">
    <property type="component" value="Chromosome 7"/>
</dbReference>
<dbReference type="Pfam" id="PF25255">
    <property type="entry name" value="WHD_RNase_II"/>
    <property type="match status" value="1"/>
</dbReference>
<keyword evidence="3" id="KW-1185">Reference proteome</keyword>
<feature type="domain" description="Ribonuclease II winged helix" evidence="1">
    <location>
        <begin position="35"/>
        <end position="97"/>
    </location>
</feature>
<dbReference type="InterPro" id="IPR057324">
    <property type="entry name" value="WH_RNase_II"/>
</dbReference>
<dbReference type="AlphaFoldDB" id="A0A4S8JKP1"/>
<reference evidence="2 3" key="1">
    <citation type="journal article" date="2019" name="Nat. Plants">
        <title>Genome sequencing of Musa balbisiana reveals subgenome evolution and function divergence in polyploid bananas.</title>
        <authorList>
            <person name="Yao X."/>
        </authorList>
    </citation>
    <scope>NUCLEOTIDE SEQUENCE [LARGE SCALE GENOMIC DNA]</scope>
    <source>
        <strain evidence="3">cv. DH-PKW</strain>
        <tissue evidence="2">Leaves</tissue>
    </source>
</reference>
<organism evidence="2 3">
    <name type="scientific">Musa balbisiana</name>
    <name type="common">Banana</name>
    <dbReference type="NCBI Taxonomy" id="52838"/>
    <lineage>
        <taxon>Eukaryota</taxon>
        <taxon>Viridiplantae</taxon>
        <taxon>Streptophyta</taxon>
        <taxon>Embryophyta</taxon>
        <taxon>Tracheophyta</taxon>
        <taxon>Spermatophyta</taxon>
        <taxon>Magnoliopsida</taxon>
        <taxon>Liliopsida</taxon>
        <taxon>Zingiberales</taxon>
        <taxon>Musaceae</taxon>
        <taxon>Musa</taxon>
    </lineage>
</organism>
<dbReference type="STRING" id="52838.A0A4S8JKP1"/>
<gene>
    <name evidence="2" type="ORF">C4D60_Mb07t28580</name>
</gene>
<evidence type="ECO:0000313" key="3">
    <source>
        <dbReference type="Proteomes" id="UP000317650"/>
    </source>
</evidence>
<sequence>MGASSFLMKAQGLLVSVRKLELADIFLQVVIGFPQDPSILECSWMELSENKRTVTAEELAVEPLEIYCSLLLLSRDDIYFNVVDGEGYCSLYEPRPSIKGQYEDSFGKILLVNFHGVPSAYSMVGFFGKDSYGLFHDRPFLDSAENLAVDTIISLASLVEAKNEGGDQQGGFSIVASMLSECGKFFMASQGGHRPQPVNECDIYSGSNDKDELWYLLASMSSWKEAPNGANVPKHSRRQALT</sequence>
<comment type="caution">
    <text evidence="2">The sequence shown here is derived from an EMBL/GenBank/DDBJ whole genome shotgun (WGS) entry which is preliminary data.</text>
</comment>
<dbReference type="EMBL" id="PYDT01000005">
    <property type="protein sequence ID" value="THU61944.1"/>
    <property type="molecule type" value="Genomic_DNA"/>
</dbReference>
<name>A0A4S8JKP1_MUSBA</name>
<protein>
    <recommendedName>
        <fullName evidence="1">Ribonuclease II winged helix domain-containing protein</fullName>
    </recommendedName>
</protein>
<accession>A0A4S8JKP1</accession>
<evidence type="ECO:0000259" key="1">
    <source>
        <dbReference type="Pfam" id="PF25255"/>
    </source>
</evidence>
<proteinExistence type="predicted"/>
<evidence type="ECO:0000313" key="2">
    <source>
        <dbReference type="EMBL" id="THU61944.1"/>
    </source>
</evidence>